<organism evidence="3 4">
    <name type="scientific">Corynebacterium mustelae</name>
    <dbReference type="NCBI Taxonomy" id="571915"/>
    <lineage>
        <taxon>Bacteria</taxon>
        <taxon>Bacillati</taxon>
        <taxon>Actinomycetota</taxon>
        <taxon>Actinomycetes</taxon>
        <taxon>Mycobacteriales</taxon>
        <taxon>Corynebacteriaceae</taxon>
        <taxon>Corynebacterium</taxon>
    </lineage>
</organism>
<dbReference type="OrthoDB" id="9813552at2"/>
<dbReference type="PROSITE" id="PS51372">
    <property type="entry name" value="PRD_2"/>
    <property type="match status" value="2"/>
</dbReference>
<dbReference type="SUPFAM" id="SSF50151">
    <property type="entry name" value="SacY-like RNA-binding domain"/>
    <property type="match status" value="1"/>
</dbReference>
<evidence type="ECO:0000259" key="2">
    <source>
        <dbReference type="PROSITE" id="PS51372"/>
    </source>
</evidence>
<dbReference type="InterPro" id="IPR011608">
    <property type="entry name" value="PRD"/>
</dbReference>
<reference evidence="4" key="2">
    <citation type="submission" date="2015-05" db="EMBL/GenBank/DDBJ databases">
        <title>Complete genome sequence of Corynebacterium mustelae DSM 45274, isolated from various tissues of a male ferret with lethal sepsis.</title>
        <authorList>
            <person name="Ruckert C."/>
            <person name="Albersmeier A."/>
            <person name="Winkler A."/>
            <person name="Tauch A."/>
        </authorList>
    </citation>
    <scope>NUCLEOTIDE SEQUENCE [LARGE SCALE GENOMIC DNA]</scope>
    <source>
        <strain evidence="4">DSM 45274</strain>
    </source>
</reference>
<dbReference type="SMART" id="SM01061">
    <property type="entry name" value="CAT_RBD"/>
    <property type="match status" value="1"/>
</dbReference>
<dbReference type="SUPFAM" id="SSF63520">
    <property type="entry name" value="PTS-regulatory domain, PRD"/>
    <property type="match status" value="2"/>
</dbReference>
<dbReference type="PANTHER" id="PTHR30185">
    <property type="entry name" value="CRYPTIC BETA-GLUCOSIDE BGL OPERON ANTITERMINATOR"/>
    <property type="match status" value="1"/>
</dbReference>
<feature type="domain" description="PRD" evidence="2">
    <location>
        <begin position="166"/>
        <end position="273"/>
    </location>
</feature>
<dbReference type="InterPro" id="IPR004341">
    <property type="entry name" value="CAT_RNA-bd_dom"/>
</dbReference>
<dbReference type="GO" id="GO:0006355">
    <property type="term" value="P:regulation of DNA-templated transcription"/>
    <property type="evidence" value="ECO:0007669"/>
    <property type="project" value="InterPro"/>
</dbReference>
<keyword evidence="1" id="KW-0677">Repeat</keyword>
<dbReference type="InterPro" id="IPR036650">
    <property type="entry name" value="CAT_RNA-bd_dom_sf"/>
</dbReference>
<protein>
    <submittedName>
        <fullName evidence="3">Transcriptional antiterminator, BglG family</fullName>
    </submittedName>
</protein>
<dbReference type="Gene3D" id="1.10.1790.10">
    <property type="entry name" value="PRD domain"/>
    <property type="match status" value="2"/>
</dbReference>
<evidence type="ECO:0000313" key="4">
    <source>
        <dbReference type="Proteomes" id="UP000035199"/>
    </source>
</evidence>
<dbReference type="GO" id="GO:0003723">
    <property type="term" value="F:RNA binding"/>
    <property type="evidence" value="ECO:0007669"/>
    <property type="project" value="InterPro"/>
</dbReference>
<dbReference type="InterPro" id="IPR036634">
    <property type="entry name" value="PRD_sf"/>
</dbReference>
<dbReference type="RefSeq" id="WP_047261536.1">
    <property type="nucleotide sequence ID" value="NZ_CP011542.1"/>
</dbReference>
<dbReference type="KEGG" id="cmv:CMUST_04815"/>
<keyword evidence="4" id="KW-1185">Reference proteome</keyword>
<dbReference type="EMBL" id="CP011542">
    <property type="protein sequence ID" value="AKK05301.1"/>
    <property type="molecule type" value="Genomic_DNA"/>
</dbReference>
<reference evidence="3 4" key="1">
    <citation type="journal article" date="2015" name="Genome Announc.">
        <title>Complete Genome Sequence of the Type Strain Corynebacterium mustelae DSM 45274, Isolated from Various Tissues of a Male Ferret with Lethal Sepsis.</title>
        <authorList>
            <person name="Ruckert C."/>
            <person name="Eimer J."/>
            <person name="Winkler A."/>
            <person name="Tauch A."/>
        </authorList>
    </citation>
    <scope>NUCLEOTIDE SEQUENCE [LARGE SCALE GENOMIC DNA]</scope>
    <source>
        <strain evidence="3 4">DSM 45274</strain>
    </source>
</reference>
<dbReference type="Proteomes" id="UP000035199">
    <property type="component" value="Chromosome"/>
</dbReference>
<sequence>MEVIRVLNNNAVLCTDGCGQTILLGRGLGFGKRLGDVIDPSEAEQVFVPNAALSITNLTQLSADIPLEMIQLAAEIAHLVGRRDSQALVLALADHISFAVERATQNIAMEYPLRWEISQLFPAEFALGQKALKLINDRTGCTLPGDEAALLAMHFVNAQFNRLGVAHTLPHTLTDVLRIVESGIGFPLDRDSIDVARFITHLRYLFVRLEQGKLAGGPMARLSAVIAQEAPASYAVAQQVAAELKPQHGELSANEIGYLALHIERLTRVTNEKVLG</sequence>
<evidence type="ECO:0000313" key="3">
    <source>
        <dbReference type="EMBL" id="AKK05301.1"/>
    </source>
</evidence>
<dbReference type="AlphaFoldDB" id="A0A0G3GVU4"/>
<dbReference type="Gene3D" id="2.30.24.10">
    <property type="entry name" value="CAT RNA-binding domain"/>
    <property type="match status" value="1"/>
</dbReference>
<dbReference type="InterPro" id="IPR050661">
    <property type="entry name" value="BglG_antiterminators"/>
</dbReference>
<dbReference type="Pfam" id="PF03123">
    <property type="entry name" value="CAT_RBD"/>
    <property type="match status" value="1"/>
</dbReference>
<name>A0A0G3GVU4_9CORY</name>
<accession>A0A0G3GVU4</accession>
<feature type="domain" description="PRD" evidence="2">
    <location>
        <begin position="57"/>
        <end position="165"/>
    </location>
</feature>
<evidence type="ECO:0000256" key="1">
    <source>
        <dbReference type="ARBA" id="ARBA00022737"/>
    </source>
</evidence>
<proteinExistence type="predicted"/>
<dbReference type="PATRIC" id="fig|571915.4.peg.1020"/>
<gene>
    <name evidence="3" type="ORF">CMUST_04815</name>
</gene>
<dbReference type="PANTHER" id="PTHR30185:SF15">
    <property type="entry name" value="CRYPTIC BETA-GLUCOSIDE BGL OPERON ANTITERMINATOR"/>
    <property type="match status" value="1"/>
</dbReference>
<dbReference type="STRING" id="571915.CMUST_04815"/>
<dbReference type="Pfam" id="PF00874">
    <property type="entry name" value="PRD"/>
    <property type="match status" value="2"/>
</dbReference>